<protein>
    <submittedName>
        <fullName evidence="1">Uncharacterized protein</fullName>
    </submittedName>
</protein>
<reference evidence="1" key="1">
    <citation type="journal article" date="2021" name="New Phytol.">
        <title>Evolutionary innovations through gain and loss of genes in the ectomycorrhizal Boletales.</title>
        <authorList>
            <person name="Wu G."/>
            <person name="Miyauchi S."/>
            <person name="Morin E."/>
            <person name="Kuo A."/>
            <person name="Drula E."/>
            <person name="Varga T."/>
            <person name="Kohler A."/>
            <person name="Feng B."/>
            <person name="Cao Y."/>
            <person name="Lipzen A."/>
            <person name="Daum C."/>
            <person name="Hundley H."/>
            <person name="Pangilinan J."/>
            <person name="Johnson J."/>
            <person name="Barry K."/>
            <person name="LaButti K."/>
            <person name="Ng V."/>
            <person name="Ahrendt S."/>
            <person name="Min B."/>
            <person name="Choi I.G."/>
            <person name="Park H."/>
            <person name="Plett J.M."/>
            <person name="Magnuson J."/>
            <person name="Spatafora J.W."/>
            <person name="Nagy L.G."/>
            <person name="Henrissat B."/>
            <person name="Grigoriev I.V."/>
            <person name="Yang Z.L."/>
            <person name="Xu J."/>
            <person name="Martin F.M."/>
        </authorList>
    </citation>
    <scope>NUCLEOTIDE SEQUENCE</scope>
    <source>
        <strain evidence="1">KUC20120723A-06</strain>
    </source>
</reference>
<sequence length="403" mass="44088">MPSALDIRLAQLAEEVKVDVLTKTQDLDNAAKIEEVSRAFMSDTITVPTKEMNAYAMRASLGDDVYFEPSTAALEAHIAQLTGKEAGLFLPSGTMSNQIALRTHLEQPPYSVVCDARSHIYRMEAGGAAFHSGANSIPIIPENDHHLTLEDIEPRVVSGTDVHVAPTRIIALENTLNGTIIPQEDVMAISEYAHSHDILMHLDGARIWHVAAETGLSMKELCDPFDSVSLCLSKGLGAPIGTCLVGSKKFITKARWFRKLFGGGMRQTGFLVGAAAYALTNNFPLLPRVHSLAKRMQQGLEELGVGILSPAETCMLFYDPAPIGVEYWEIVERASQLQNPIKINGSRLVTHIQTSPQAVEDFLGLVRTLKEEKAASGWTVADMRPQKKSVFRDVYVKAVKPTK</sequence>
<accession>A0ACB8B5U5</accession>
<name>A0ACB8B5U5_9AGAM</name>
<keyword evidence="2" id="KW-1185">Reference proteome</keyword>
<gene>
    <name evidence="1" type="ORF">BV22DRAFT_1114558</name>
</gene>
<dbReference type="Proteomes" id="UP000790709">
    <property type="component" value="Unassembled WGS sequence"/>
</dbReference>
<dbReference type="EMBL" id="MU266540">
    <property type="protein sequence ID" value="KAH7921150.1"/>
    <property type="molecule type" value="Genomic_DNA"/>
</dbReference>
<comment type="caution">
    <text evidence="1">The sequence shown here is derived from an EMBL/GenBank/DDBJ whole genome shotgun (WGS) entry which is preliminary data.</text>
</comment>
<evidence type="ECO:0000313" key="2">
    <source>
        <dbReference type="Proteomes" id="UP000790709"/>
    </source>
</evidence>
<evidence type="ECO:0000313" key="1">
    <source>
        <dbReference type="EMBL" id="KAH7921150.1"/>
    </source>
</evidence>
<proteinExistence type="predicted"/>
<organism evidence="1 2">
    <name type="scientific">Leucogyrophana mollusca</name>
    <dbReference type="NCBI Taxonomy" id="85980"/>
    <lineage>
        <taxon>Eukaryota</taxon>
        <taxon>Fungi</taxon>
        <taxon>Dikarya</taxon>
        <taxon>Basidiomycota</taxon>
        <taxon>Agaricomycotina</taxon>
        <taxon>Agaricomycetes</taxon>
        <taxon>Agaricomycetidae</taxon>
        <taxon>Boletales</taxon>
        <taxon>Boletales incertae sedis</taxon>
        <taxon>Leucogyrophana</taxon>
    </lineage>
</organism>